<feature type="region of interest" description="Disordered" evidence="3">
    <location>
        <begin position="46"/>
        <end position="100"/>
    </location>
</feature>
<dbReference type="Proteomes" id="UP000198324">
    <property type="component" value="Unassembled WGS sequence"/>
</dbReference>
<evidence type="ECO:0000256" key="1">
    <source>
        <dbReference type="ARBA" id="ARBA00022729"/>
    </source>
</evidence>
<organism evidence="5 6">
    <name type="scientific">Humidesulfovibrio mexicanus</name>
    <dbReference type="NCBI Taxonomy" id="147047"/>
    <lineage>
        <taxon>Bacteria</taxon>
        <taxon>Pseudomonadati</taxon>
        <taxon>Thermodesulfobacteriota</taxon>
        <taxon>Desulfovibrionia</taxon>
        <taxon>Desulfovibrionales</taxon>
        <taxon>Desulfovibrionaceae</taxon>
        <taxon>Humidesulfovibrio</taxon>
    </lineage>
</organism>
<dbReference type="InterPro" id="IPR050955">
    <property type="entry name" value="Plant_Biomass_Hydrol_Est"/>
</dbReference>
<dbReference type="InterPro" id="IPR029058">
    <property type="entry name" value="AB_hydrolase_fold"/>
</dbReference>
<feature type="compositionally biased region" description="Low complexity" evidence="3">
    <location>
        <begin position="59"/>
        <end position="89"/>
    </location>
</feature>
<dbReference type="EMBL" id="FZOC01000003">
    <property type="protein sequence ID" value="SNR85928.1"/>
    <property type="molecule type" value="Genomic_DNA"/>
</dbReference>
<keyword evidence="2" id="KW-0378">Hydrolase</keyword>
<dbReference type="PANTHER" id="PTHR43037:SF1">
    <property type="entry name" value="BLL1128 PROTEIN"/>
    <property type="match status" value="1"/>
</dbReference>
<name>A0A238ZSL4_9BACT</name>
<dbReference type="OrthoDB" id="9767239at2"/>
<dbReference type="Gene3D" id="3.40.50.1820">
    <property type="entry name" value="alpha/beta hydrolase"/>
    <property type="match status" value="1"/>
</dbReference>
<feature type="signal peptide" evidence="4">
    <location>
        <begin position="1"/>
        <end position="24"/>
    </location>
</feature>
<keyword evidence="6" id="KW-1185">Reference proteome</keyword>
<dbReference type="InterPro" id="IPR010126">
    <property type="entry name" value="Esterase_phb"/>
</dbReference>
<sequence length="407" mass="41531">MAGRAGRRAAAALLLAALLSFLPAAPGLSASPGGMAVDVFESVTKSPDARKNAAASRTSGAWSGAADGSSRGPTAPQAPAVPGAPGAEAESGESLRERVARRQGAGRIALRTLTLEHGGVRRAAVVAVPAGWQAGAGGLVPAIIFLHGAGGSAAQAMRQTGLAGRAAAAGFLAVFPEGLGGSGGQAWNAWTCCGDSRDRRVDDVGFVAALISRLRADFRVDPARIHLAGFSNGAMLASRFVLERPGLAASLCSVAGGLPCDLPRPTRDLPVLVIHGDQDQVARFGLAAGRPATGRLCEDSPARAQAEFWAKGMDLTASPAVREGARLRVEDFAARDGRGHVRFVVVKGGGHAWPGGARERYPHCDLPVAGVDATGVLLDFIRRADPAARQERAGEARPAAARTGAGR</sequence>
<evidence type="ECO:0000313" key="5">
    <source>
        <dbReference type="EMBL" id="SNR85928.1"/>
    </source>
</evidence>
<evidence type="ECO:0000256" key="3">
    <source>
        <dbReference type="SAM" id="MobiDB-lite"/>
    </source>
</evidence>
<feature type="region of interest" description="Disordered" evidence="3">
    <location>
        <begin position="388"/>
        <end position="407"/>
    </location>
</feature>
<keyword evidence="1 4" id="KW-0732">Signal</keyword>
<feature type="compositionally biased region" description="Low complexity" evidence="3">
    <location>
        <begin position="396"/>
        <end position="407"/>
    </location>
</feature>
<proteinExistence type="predicted"/>
<dbReference type="PANTHER" id="PTHR43037">
    <property type="entry name" value="UNNAMED PRODUCT-RELATED"/>
    <property type="match status" value="1"/>
</dbReference>
<evidence type="ECO:0000313" key="6">
    <source>
        <dbReference type="Proteomes" id="UP000198324"/>
    </source>
</evidence>
<accession>A0A238ZSL4</accession>
<dbReference type="SUPFAM" id="SSF53474">
    <property type="entry name" value="alpha/beta-Hydrolases"/>
    <property type="match status" value="1"/>
</dbReference>
<evidence type="ECO:0000256" key="2">
    <source>
        <dbReference type="ARBA" id="ARBA00022801"/>
    </source>
</evidence>
<dbReference type="RefSeq" id="WP_089273444.1">
    <property type="nucleotide sequence ID" value="NZ_FZOC01000003.1"/>
</dbReference>
<evidence type="ECO:0000256" key="4">
    <source>
        <dbReference type="SAM" id="SignalP"/>
    </source>
</evidence>
<gene>
    <name evidence="5" type="ORF">SAMN04488503_1549</name>
</gene>
<feature type="chain" id="PRO_5012828135" evidence="4">
    <location>
        <begin position="25"/>
        <end position="407"/>
    </location>
</feature>
<reference evidence="5 6" key="1">
    <citation type="submission" date="2017-06" db="EMBL/GenBank/DDBJ databases">
        <authorList>
            <person name="Kim H.J."/>
            <person name="Triplett B.A."/>
        </authorList>
    </citation>
    <scope>NUCLEOTIDE SEQUENCE [LARGE SCALE GENOMIC DNA]</scope>
    <source>
        <strain evidence="5 6">DSM 13116</strain>
    </source>
</reference>
<dbReference type="AlphaFoldDB" id="A0A238ZSL4"/>
<dbReference type="GO" id="GO:0016787">
    <property type="term" value="F:hydrolase activity"/>
    <property type="evidence" value="ECO:0007669"/>
    <property type="project" value="UniProtKB-KW"/>
</dbReference>
<dbReference type="GO" id="GO:0005576">
    <property type="term" value="C:extracellular region"/>
    <property type="evidence" value="ECO:0007669"/>
    <property type="project" value="InterPro"/>
</dbReference>
<protein>
    <submittedName>
        <fullName evidence="5">Esterase PHB depolymerase</fullName>
    </submittedName>
</protein>
<dbReference type="Pfam" id="PF10503">
    <property type="entry name" value="Esterase_PHB"/>
    <property type="match status" value="1"/>
</dbReference>